<dbReference type="GO" id="GO:0000324">
    <property type="term" value="C:fungal-type vacuole"/>
    <property type="evidence" value="ECO:0007669"/>
    <property type="project" value="TreeGrafter"/>
</dbReference>
<keyword evidence="2 6" id="KW-0812">Transmembrane</keyword>
<name>A0A427YSW5_9TREE</name>
<feature type="transmembrane region" description="Helical" evidence="6">
    <location>
        <begin position="267"/>
        <end position="287"/>
    </location>
</feature>
<feature type="transmembrane region" description="Helical" evidence="6">
    <location>
        <begin position="44"/>
        <end position="62"/>
    </location>
</feature>
<accession>A0A427YSW5</accession>
<feature type="transmembrane region" description="Helical" evidence="6">
    <location>
        <begin position="313"/>
        <end position="331"/>
    </location>
</feature>
<dbReference type="STRING" id="1890683.A0A427YSW5"/>
<protein>
    <submittedName>
        <fullName evidence="7">Uncharacterized protein</fullName>
    </submittedName>
</protein>
<feature type="transmembrane region" description="Helical" evidence="6">
    <location>
        <begin position="116"/>
        <end position="137"/>
    </location>
</feature>
<feature type="transmembrane region" description="Helical" evidence="6">
    <location>
        <begin position="17"/>
        <end position="37"/>
    </location>
</feature>
<organism evidence="7 8">
    <name type="scientific">Saitozyma podzolica</name>
    <dbReference type="NCBI Taxonomy" id="1890683"/>
    <lineage>
        <taxon>Eukaryota</taxon>
        <taxon>Fungi</taxon>
        <taxon>Dikarya</taxon>
        <taxon>Basidiomycota</taxon>
        <taxon>Agaricomycotina</taxon>
        <taxon>Tremellomycetes</taxon>
        <taxon>Tremellales</taxon>
        <taxon>Trimorphomycetaceae</taxon>
        <taxon>Saitozyma</taxon>
    </lineage>
</organism>
<keyword evidence="4 6" id="KW-0472">Membrane</keyword>
<dbReference type="OrthoDB" id="3358017at2759"/>
<sequence length="341" mass="37287">MADSQHTDESNYGYTPSAAWCLVFIVLFSLSGLLHCFQAWRSKYWIVYPTLVLGALTEVLGWSARYWSSQNVLLLTPFLMQISTLIIAPVFFSAYCYAVLGTAIHKLGAQYSILRANWYFIIFITADIISLVLQAIGGGKASASAATGAPTQSATNIMVAGIIFQLVTMGVFIACGIDFCLRAQLGRPYAFQVRRLERLAAQQSQQSQHAASKGSSGSPNGLATTHSDGSSTVTAVADPEIGEKVPRSGGMAPGATEYAHREHLGRWWLMMLAVGIASAMIFIRGIYRSIELVQGWTGYLITHQIYQNVLDGIPMFIAVAIFNVFNPGYLLPKKAKWGPYY</sequence>
<comment type="caution">
    <text evidence="7">The sequence shown here is derived from an EMBL/GenBank/DDBJ whole genome shotgun (WGS) entry which is preliminary data.</text>
</comment>
<evidence type="ECO:0000256" key="3">
    <source>
        <dbReference type="ARBA" id="ARBA00022989"/>
    </source>
</evidence>
<evidence type="ECO:0000256" key="4">
    <source>
        <dbReference type="ARBA" id="ARBA00023136"/>
    </source>
</evidence>
<evidence type="ECO:0000313" key="8">
    <source>
        <dbReference type="Proteomes" id="UP000279259"/>
    </source>
</evidence>
<feature type="region of interest" description="Disordered" evidence="5">
    <location>
        <begin position="207"/>
        <end position="233"/>
    </location>
</feature>
<evidence type="ECO:0000256" key="1">
    <source>
        <dbReference type="ARBA" id="ARBA00004141"/>
    </source>
</evidence>
<dbReference type="AlphaFoldDB" id="A0A427YSW5"/>
<feature type="compositionally biased region" description="Polar residues" evidence="5">
    <location>
        <begin position="219"/>
        <end position="233"/>
    </location>
</feature>
<evidence type="ECO:0000313" key="7">
    <source>
        <dbReference type="EMBL" id="RSH94224.1"/>
    </source>
</evidence>
<keyword evidence="3 6" id="KW-1133">Transmembrane helix</keyword>
<feature type="transmembrane region" description="Helical" evidence="6">
    <location>
        <begin position="157"/>
        <end position="181"/>
    </location>
</feature>
<dbReference type="Pfam" id="PF04479">
    <property type="entry name" value="RTA1"/>
    <property type="match status" value="1"/>
</dbReference>
<dbReference type="EMBL" id="RSCD01000002">
    <property type="protein sequence ID" value="RSH94224.1"/>
    <property type="molecule type" value="Genomic_DNA"/>
</dbReference>
<gene>
    <name evidence="7" type="ORF">EHS25_004027</name>
</gene>
<evidence type="ECO:0000256" key="5">
    <source>
        <dbReference type="SAM" id="MobiDB-lite"/>
    </source>
</evidence>
<dbReference type="Proteomes" id="UP000279259">
    <property type="component" value="Unassembled WGS sequence"/>
</dbReference>
<dbReference type="PANTHER" id="PTHR31465:SF9">
    <property type="entry name" value="SPHINGOID LONG-CHAIN BASE TRANSPORTER RSB1"/>
    <property type="match status" value="1"/>
</dbReference>
<dbReference type="GO" id="GO:0005886">
    <property type="term" value="C:plasma membrane"/>
    <property type="evidence" value="ECO:0007669"/>
    <property type="project" value="TreeGrafter"/>
</dbReference>
<comment type="subcellular location">
    <subcellularLocation>
        <location evidence="1">Membrane</location>
        <topology evidence="1">Multi-pass membrane protein</topology>
    </subcellularLocation>
</comment>
<dbReference type="InterPro" id="IPR007568">
    <property type="entry name" value="RTA1"/>
</dbReference>
<evidence type="ECO:0000256" key="2">
    <source>
        <dbReference type="ARBA" id="ARBA00022692"/>
    </source>
</evidence>
<reference evidence="7 8" key="1">
    <citation type="submission" date="2018-11" db="EMBL/GenBank/DDBJ databases">
        <title>Genome sequence of Saitozyma podzolica DSM 27192.</title>
        <authorList>
            <person name="Aliyu H."/>
            <person name="Gorte O."/>
            <person name="Ochsenreither K."/>
        </authorList>
    </citation>
    <scope>NUCLEOTIDE SEQUENCE [LARGE SCALE GENOMIC DNA]</scope>
    <source>
        <strain evidence="7 8">DSM 27192</strain>
    </source>
</reference>
<dbReference type="PANTHER" id="PTHR31465">
    <property type="entry name" value="PROTEIN RTA1-RELATED"/>
    <property type="match status" value="1"/>
</dbReference>
<proteinExistence type="predicted"/>
<feature type="compositionally biased region" description="Low complexity" evidence="5">
    <location>
        <begin position="207"/>
        <end position="218"/>
    </location>
</feature>
<feature type="transmembrane region" description="Helical" evidence="6">
    <location>
        <begin position="82"/>
        <end position="104"/>
    </location>
</feature>
<keyword evidence="8" id="KW-1185">Reference proteome</keyword>
<evidence type="ECO:0000256" key="6">
    <source>
        <dbReference type="SAM" id="Phobius"/>
    </source>
</evidence>